<feature type="region of interest" description="Disordered" evidence="1">
    <location>
        <begin position="26"/>
        <end position="62"/>
    </location>
</feature>
<gene>
    <name evidence="3" type="ORF">EXIGLDRAFT_697457</name>
</gene>
<dbReference type="InParanoid" id="A0A166A0U8"/>
<dbReference type="AlphaFoldDB" id="A0A166A0U8"/>
<feature type="signal peptide" evidence="2">
    <location>
        <begin position="1"/>
        <end position="21"/>
    </location>
</feature>
<reference evidence="3 4" key="1">
    <citation type="journal article" date="2016" name="Mol. Biol. Evol.">
        <title>Comparative Genomics of Early-Diverging Mushroom-Forming Fungi Provides Insights into the Origins of Lignocellulose Decay Capabilities.</title>
        <authorList>
            <person name="Nagy L.G."/>
            <person name="Riley R."/>
            <person name="Tritt A."/>
            <person name="Adam C."/>
            <person name="Daum C."/>
            <person name="Floudas D."/>
            <person name="Sun H."/>
            <person name="Yadav J.S."/>
            <person name="Pangilinan J."/>
            <person name="Larsson K.H."/>
            <person name="Matsuura K."/>
            <person name="Barry K."/>
            <person name="Labutti K."/>
            <person name="Kuo R."/>
            <person name="Ohm R.A."/>
            <person name="Bhattacharya S.S."/>
            <person name="Shirouzu T."/>
            <person name="Yoshinaga Y."/>
            <person name="Martin F.M."/>
            <person name="Grigoriev I.V."/>
            <person name="Hibbett D.S."/>
        </authorList>
    </citation>
    <scope>NUCLEOTIDE SEQUENCE [LARGE SCALE GENOMIC DNA]</scope>
    <source>
        <strain evidence="3 4">HHB12029</strain>
    </source>
</reference>
<evidence type="ECO:0000256" key="2">
    <source>
        <dbReference type="SAM" id="SignalP"/>
    </source>
</evidence>
<feature type="compositionally biased region" description="Polar residues" evidence="1">
    <location>
        <begin position="118"/>
        <end position="131"/>
    </location>
</feature>
<keyword evidence="4" id="KW-1185">Reference proteome</keyword>
<keyword evidence="2" id="KW-0732">Signal</keyword>
<proteinExistence type="predicted"/>
<evidence type="ECO:0000256" key="1">
    <source>
        <dbReference type="SAM" id="MobiDB-lite"/>
    </source>
</evidence>
<organism evidence="3 4">
    <name type="scientific">Exidia glandulosa HHB12029</name>
    <dbReference type="NCBI Taxonomy" id="1314781"/>
    <lineage>
        <taxon>Eukaryota</taxon>
        <taxon>Fungi</taxon>
        <taxon>Dikarya</taxon>
        <taxon>Basidiomycota</taxon>
        <taxon>Agaricomycotina</taxon>
        <taxon>Agaricomycetes</taxon>
        <taxon>Auriculariales</taxon>
        <taxon>Exidiaceae</taxon>
        <taxon>Exidia</taxon>
    </lineage>
</organism>
<evidence type="ECO:0000313" key="4">
    <source>
        <dbReference type="Proteomes" id="UP000077266"/>
    </source>
</evidence>
<dbReference type="Proteomes" id="UP000077266">
    <property type="component" value="Unassembled WGS sequence"/>
</dbReference>
<sequence length="131" mass="14042">MGRPFFLIALLVLCLVIAVQASPVLDSRGNKGKAPAAPKHAQPDPSKTGSSSSRKPKPATFPTNVKACAAHDSCNDCVESKNSYEHEGKTVVAKCIWSRGGERGKYQNSEMADHFPLSGSNFRNSIPLENS</sequence>
<accession>A0A166A0U8</accession>
<feature type="chain" id="PRO_5007870358" evidence="2">
    <location>
        <begin position="22"/>
        <end position="131"/>
    </location>
</feature>
<feature type="region of interest" description="Disordered" evidence="1">
    <location>
        <begin position="111"/>
        <end position="131"/>
    </location>
</feature>
<evidence type="ECO:0000313" key="3">
    <source>
        <dbReference type="EMBL" id="KZV87529.1"/>
    </source>
</evidence>
<dbReference type="EMBL" id="KV426122">
    <property type="protein sequence ID" value="KZV87529.1"/>
    <property type="molecule type" value="Genomic_DNA"/>
</dbReference>
<protein>
    <submittedName>
        <fullName evidence="3">Uncharacterized protein</fullName>
    </submittedName>
</protein>
<name>A0A166A0U8_EXIGL</name>